<dbReference type="RefSeq" id="WP_189586919.1">
    <property type="nucleotide sequence ID" value="NZ_BMYV01000003.1"/>
</dbReference>
<evidence type="ECO:0008006" key="4">
    <source>
        <dbReference type="Google" id="ProtNLM"/>
    </source>
</evidence>
<keyword evidence="1" id="KW-0732">Signal</keyword>
<evidence type="ECO:0000313" key="3">
    <source>
        <dbReference type="Proteomes" id="UP000600865"/>
    </source>
</evidence>
<feature type="chain" id="PRO_5037080898" description="Lipoprotein" evidence="1">
    <location>
        <begin position="20"/>
        <end position="154"/>
    </location>
</feature>
<dbReference type="EMBL" id="BMYV01000003">
    <property type="protein sequence ID" value="GGX74539.1"/>
    <property type="molecule type" value="Genomic_DNA"/>
</dbReference>
<evidence type="ECO:0000313" key="2">
    <source>
        <dbReference type="EMBL" id="GGX74539.1"/>
    </source>
</evidence>
<comment type="caution">
    <text evidence="2">The sequence shown here is derived from an EMBL/GenBank/DDBJ whole genome shotgun (WGS) entry which is preliminary data.</text>
</comment>
<feature type="signal peptide" evidence="1">
    <location>
        <begin position="1"/>
        <end position="19"/>
    </location>
</feature>
<proteinExistence type="predicted"/>
<sequence length="154" mass="16112">MKRFCLAAFLLAACQPANTDETKVTADTELNTAAPVDVIAVKEGIVQLRLLDPVAEPRACIVPIRVENGLDADVNVTMIGFTVTGPGDDTKGNMFAPAAAAGESSEARVILEGQSCDAFDTLTIPEVLCKADGENCAAKVDLIDGDELRFSQAG</sequence>
<name>A0A918NK89_9PROT</name>
<accession>A0A918NK89</accession>
<organism evidence="2 3">
    <name type="scientific">Litorimonas cladophorae</name>
    <dbReference type="NCBI Taxonomy" id="1220491"/>
    <lineage>
        <taxon>Bacteria</taxon>
        <taxon>Pseudomonadati</taxon>
        <taxon>Pseudomonadota</taxon>
        <taxon>Alphaproteobacteria</taxon>
        <taxon>Maricaulales</taxon>
        <taxon>Robiginitomaculaceae</taxon>
    </lineage>
</organism>
<dbReference type="Proteomes" id="UP000600865">
    <property type="component" value="Unassembled WGS sequence"/>
</dbReference>
<keyword evidence="3" id="KW-1185">Reference proteome</keyword>
<evidence type="ECO:0000256" key="1">
    <source>
        <dbReference type="SAM" id="SignalP"/>
    </source>
</evidence>
<protein>
    <recommendedName>
        <fullName evidence="4">Lipoprotein</fullName>
    </recommendedName>
</protein>
<gene>
    <name evidence="2" type="ORF">GCM10011309_25850</name>
</gene>
<reference evidence="2 3" key="1">
    <citation type="journal article" date="2014" name="Int. J. Syst. Evol. Microbiol.">
        <title>Complete genome sequence of Corynebacterium casei LMG S-19264T (=DSM 44701T), isolated from a smear-ripened cheese.</title>
        <authorList>
            <consortium name="US DOE Joint Genome Institute (JGI-PGF)"/>
            <person name="Walter F."/>
            <person name="Albersmeier A."/>
            <person name="Kalinowski J."/>
            <person name="Ruckert C."/>
        </authorList>
    </citation>
    <scope>NUCLEOTIDE SEQUENCE [LARGE SCALE GENOMIC DNA]</scope>
    <source>
        <strain evidence="2 3">KCTC 23968</strain>
    </source>
</reference>
<dbReference type="AlphaFoldDB" id="A0A918NK89"/>